<organism evidence="1 2">
    <name type="scientific">Fructobacillus broussonetiae</name>
    <dbReference type="NCBI Taxonomy" id="2713173"/>
    <lineage>
        <taxon>Bacteria</taxon>
        <taxon>Bacillati</taxon>
        <taxon>Bacillota</taxon>
        <taxon>Bacilli</taxon>
        <taxon>Lactobacillales</taxon>
        <taxon>Lactobacillaceae</taxon>
        <taxon>Fructobacillus</taxon>
    </lineage>
</organism>
<proteinExistence type="predicted"/>
<reference evidence="1 2" key="1">
    <citation type="submission" date="2020-02" db="EMBL/GenBank/DDBJ databases">
        <title>Fructobacillus sp. isolated from paper mulberry of Taiwan.</title>
        <authorList>
            <person name="Lin S.-T."/>
        </authorList>
    </citation>
    <scope>NUCLEOTIDE SEQUENCE [LARGE SCALE GENOMIC DNA]</scope>
    <source>
        <strain evidence="1 2">M2-14</strain>
    </source>
</reference>
<dbReference type="RefSeq" id="WP_213809393.1">
    <property type="nucleotide sequence ID" value="NZ_JAAMFK010000008.1"/>
</dbReference>
<dbReference type="EMBL" id="JAAMFK010000008">
    <property type="protein sequence ID" value="MBS9339111.1"/>
    <property type="molecule type" value="Genomic_DNA"/>
</dbReference>
<gene>
    <name evidence="1" type="ORF">G6R29_05690</name>
</gene>
<name>A0ABS5R0Z6_9LACO</name>
<evidence type="ECO:0008006" key="3">
    <source>
        <dbReference type="Google" id="ProtNLM"/>
    </source>
</evidence>
<comment type="caution">
    <text evidence="1">The sequence shown here is derived from an EMBL/GenBank/DDBJ whole genome shotgun (WGS) entry which is preliminary data.</text>
</comment>
<accession>A0ABS5R0Z6</accession>
<evidence type="ECO:0000313" key="1">
    <source>
        <dbReference type="EMBL" id="MBS9339111.1"/>
    </source>
</evidence>
<protein>
    <recommendedName>
        <fullName evidence="3">DUF4325 domain-containing protein</fullName>
    </recommendedName>
</protein>
<sequence>MNKTINLKFSYPNERAVVGEKLGKQVFKKQIDAVMTEEDWEGNITIRFPDSVIIIGLSFWDEFAKLLLDKIGYTAVMDRVTFVTSSDKLTSDLYRDLI</sequence>
<keyword evidence="2" id="KW-1185">Reference proteome</keyword>
<dbReference type="Proteomes" id="UP001519504">
    <property type="component" value="Unassembled WGS sequence"/>
</dbReference>
<evidence type="ECO:0000313" key="2">
    <source>
        <dbReference type="Proteomes" id="UP001519504"/>
    </source>
</evidence>